<sequence length="1041" mass="113923" precursor="true">MIAPSIRLAAVCLSLFAASVTLAAEPAAEVCAPGTGPLGDPIPEAFDAKLVTELVESAQAQGNLDRGIHAFRSAKFACVSCHKIAGHGGAIGPDLSDVGKRLTPQQIVEAIYWPGRTVPPEFNTWLFQRTDGQVLKGYKRNETADALEIFDPTTQKGTKVAFDDLAAEKPFGSLMPAGVANSMTDAERRDLVRFLTALGKTEGLAQRFKNFEQPGEFVYDNAPLDKVAWDLWRRPINRDRIYDFYRKEGLHFRAQANLPHLLPAFPGLDGGQQGHWGNQTEATWRDDRWGKIDKTPVLAGVTHLPGRAIPKGVCVHVGGPNKLSTCFNPQTLKYEATWNGGFVTMSPVRHGYLDGLRPDGEIANNFQAQAPDQPFEYYGYYRVGSKIIFAYRLGETKFFDMPTVDQFGQLSRQVNTIDHHPMAGLLRLAPTQWPEELVVEGKLGNSDGPYAIDSIPMPTNNPYGTLIFPSGHDFLSDGTAVVSTMTGDVWLVSGIDDQLKAVRWKRFAAGLHQALGVVVADDQIYVLGRDQITRLVDLNNDREADFYECFSNAYKTSAGGHDFICDLVRDKQGNFYTASSQQGVIRISPDGKQVSVLATGFRNPDGIGLCADGAVTAPCSEGSWTPASMICLIEPNAKTPPHFGYPGPRNNQPPALPLVYLPRGLDNSSGGQATNPDPRFGPLAGHIIHTSLGCGSHFLVLRDKVNDQPQGAVVPLPGNFHSGTHRAKYNPHDGQLYISGMASWGSYTPDDGCLHRIRWTGKPLQTPTAFHVHQNGVLIDFAQPIDAAACQSAHQFAQAWNYRYGPGYGSPEFAPSHPGIVGHEAVNIADVHPIGDNQIFVEIPELQPVNQLHLLLQVDNQEPQEIFVTVHQLDAPYEKIPGYQPTPKTIAAHPLLTDLELLKKKEPNPWQQKPADQPLQQLAIAAGPNLSYSAPTLKAKPGQTIALTFKNPDVVPHNWVLIKPNTLSTVGDLANKFVANPAAVLRQYVPESDDILAYTDIVSPGQEFTIYFPAPKEPGRYPYLCTFPGHWMVMNGELVVE</sequence>
<dbReference type="InterPro" id="IPR011042">
    <property type="entry name" value="6-blade_b-propeller_TolB-like"/>
</dbReference>
<evidence type="ECO:0000256" key="1">
    <source>
        <dbReference type="ARBA" id="ARBA00022448"/>
    </source>
</evidence>
<evidence type="ECO:0000313" key="11">
    <source>
        <dbReference type="Proteomes" id="UP000318878"/>
    </source>
</evidence>
<dbReference type="InterPro" id="IPR009056">
    <property type="entry name" value="Cyt_c-like_dom"/>
</dbReference>
<dbReference type="CDD" id="cd04233">
    <property type="entry name" value="Auracyanin"/>
    <property type="match status" value="1"/>
</dbReference>
<feature type="chain" id="PRO_5022833421" evidence="8">
    <location>
        <begin position="24"/>
        <end position="1041"/>
    </location>
</feature>
<evidence type="ECO:0000313" key="10">
    <source>
        <dbReference type="EMBL" id="TWT38863.1"/>
    </source>
</evidence>
<dbReference type="SUPFAM" id="SSF63829">
    <property type="entry name" value="Calcium-dependent phosphotriesterase"/>
    <property type="match status" value="1"/>
</dbReference>
<keyword evidence="6" id="KW-0186">Copper</keyword>
<keyword evidence="8" id="KW-0732">Signal</keyword>
<dbReference type="Gene3D" id="2.60.40.420">
    <property type="entry name" value="Cupredoxins - blue copper proteins"/>
    <property type="match status" value="1"/>
</dbReference>
<dbReference type="PROSITE" id="PS51007">
    <property type="entry name" value="CYTC"/>
    <property type="match status" value="1"/>
</dbReference>
<keyword evidence="2 7" id="KW-0349">Heme</keyword>
<accession>A0A5C5VLD2</accession>
<dbReference type="OrthoDB" id="219211at2"/>
<evidence type="ECO:0000256" key="8">
    <source>
        <dbReference type="SAM" id="SignalP"/>
    </source>
</evidence>
<evidence type="ECO:0000256" key="2">
    <source>
        <dbReference type="ARBA" id="ARBA00022617"/>
    </source>
</evidence>
<dbReference type="AlphaFoldDB" id="A0A5C5VLD2"/>
<proteinExistence type="predicted"/>
<dbReference type="InterPro" id="IPR013427">
    <property type="entry name" value="Haem-bd_dom_put"/>
</dbReference>
<reference evidence="10 11" key="1">
    <citation type="submission" date="2019-02" db="EMBL/GenBank/DDBJ databases">
        <title>Deep-cultivation of Planctomycetes and their phenomic and genomic characterization uncovers novel biology.</title>
        <authorList>
            <person name="Wiegand S."/>
            <person name="Jogler M."/>
            <person name="Boedeker C."/>
            <person name="Pinto D."/>
            <person name="Vollmers J."/>
            <person name="Rivas-Marin E."/>
            <person name="Kohn T."/>
            <person name="Peeters S.H."/>
            <person name="Heuer A."/>
            <person name="Rast P."/>
            <person name="Oberbeckmann S."/>
            <person name="Bunk B."/>
            <person name="Jeske O."/>
            <person name="Meyerdierks A."/>
            <person name="Storesund J.E."/>
            <person name="Kallscheuer N."/>
            <person name="Luecker S."/>
            <person name="Lage O.M."/>
            <person name="Pohl T."/>
            <person name="Merkel B.J."/>
            <person name="Hornburger P."/>
            <person name="Mueller R.-W."/>
            <person name="Bruemmer F."/>
            <person name="Labrenz M."/>
            <person name="Spormann A.M."/>
            <person name="Op Den Camp H."/>
            <person name="Overmann J."/>
            <person name="Amann R."/>
            <person name="Jetten M.S.M."/>
            <person name="Mascher T."/>
            <person name="Medema M.H."/>
            <person name="Devos D.P."/>
            <person name="Kaster A.-K."/>
            <person name="Ovreas L."/>
            <person name="Rohde M."/>
            <person name="Galperin M.Y."/>
            <person name="Jogler C."/>
        </authorList>
    </citation>
    <scope>NUCLEOTIDE SEQUENCE [LARGE SCALE GENOMIC DNA]</scope>
    <source>
        <strain evidence="10 11">Enr8</strain>
    </source>
</reference>
<dbReference type="InterPro" id="IPR008972">
    <property type="entry name" value="Cupredoxin"/>
</dbReference>
<comment type="caution">
    <text evidence="10">The sequence shown here is derived from an EMBL/GenBank/DDBJ whole genome shotgun (WGS) entry which is preliminary data.</text>
</comment>
<evidence type="ECO:0000256" key="4">
    <source>
        <dbReference type="ARBA" id="ARBA00022982"/>
    </source>
</evidence>
<evidence type="ECO:0000256" key="5">
    <source>
        <dbReference type="ARBA" id="ARBA00023004"/>
    </source>
</evidence>
<dbReference type="NCBIfam" id="TIGR02603">
    <property type="entry name" value="CxxCH_TIGR02603"/>
    <property type="match status" value="1"/>
</dbReference>
<evidence type="ECO:0000256" key="6">
    <source>
        <dbReference type="ARBA" id="ARBA00023008"/>
    </source>
</evidence>
<dbReference type="Gene3D" id="1.10.760.10">
    <property type="entry name" value="Cytochrome c-like domain"/>
    <property type="match status" value="1"/>
</dbReference>
<evidence type="ECO:0000259" key="9">
    <source>
        <dbReference type="PROSITE" id="PS51007"/>
    </source>
</evidence>
<dbReference type="EMBL" id="SJPF01000001">
    <property type="protein sequence ID" value="TWT38863.1"/>
    <property type="molecule type" value="Genomic_DNA"/>
</dbReference>
<dbReference type="PANTHER" id="PTHR33546:SF1">
    <property type="entry name" value="LARGE, MULTIFUNCTIONAL SECRETED PROTEIN"/>
    <property type="match status" value="1"/>
</dbReference>
<dbReference type="InterPro" id="IPR028871">
    <property type="entry name" value="BlueCu_1_BS"/>
</dbReference>
<dbReference type="InterPro" id="IPR000923">
    <property type="entry name" value="BlueCu_1"/>
</dbReference>
<feature type="signal peptide" evidence="8">
    <location>
        <begin position="1"/>
        <end position="23"/>
    </location>
</feature>
<organism evidence="10 11">
    <name type="scientific">Blastopirellula retiformator</name>
    <dbReference type="NCBI Taxonomy" id="2527970"/>
    <lineage>
        <taxon>Bacteria</taxon>
        <taxon>Pseudomonadati</taxon>
        <taxon>Planctomycetota</taxon>
        <taxon>Planctomycetia</taxon>
        <taxon>Pirellulales</taxon>
        <taxon>Pirellulaceae</taxon>
        <taxon>Blastopirellula</taxon>
    </lineage>
</organism>
<dbReference type="Pfam" id="PF20601">
    <property type="entry name" value="DUF6797"/>
    <property type="match status" value="1"/>
</dbReference>
<gene>
    <name evidence="10" type="ORF">Enr8_05570</name>
</gene>
<name>A0A5C5VLD2_9BACT</name>
<keyword evidence="5 7" id="KW-0408">Iron</keyword>
<dbReference type="RefSeq" id="WP_146429087.1">
    <property type="nucleotide sequence ID" value="NZ_SJPF01000001.1"/>
</dbReference>
<keyword evidence="4" id="KW-0249">Electron transport</keyword>
<evidence type="ECO:0000256" key="3">
    <source>
        <dbReference type="ARBA" id="ARBA00022723"/>
    </source>
</evidence>
<keyword evidence="1" id="KW-0813">Transport</keyword>
<keyword evidence="11" id="KW-1185">Reference proteome</keyword>
<evidence type="ECO:0000256" key="7">
    <source>
        <dbReference type="PROSITE-ProRule" id="PRU00433"/>
    </source>
</evidence>
<dbReference type="SUPFAM" id="SSF49503">
    <property type="entry name" value="Cupredoxins"/>
    <property type="match status" value="1"/>
</dbReference>
<dbReference type="PANTHER" id="PTHR33546">
    <property type="entry name" value="LARGE, MULTIFUNCTIONAL SECRETED PROTEIN-RELATED"/>
    <property type="match status" value="1"/>
</dbReference>
<keyword evidence="3 7" id="KW-0479">Metal-binding</keyword>
<dbReference type="GO" id="GO:0005507">
    <property type="term" value="F:copper ion binding"/>
    <property type="evidence" value="ECO:0007669"/>
    <property type="project" value="InterPro"/>
</dbReference>
<dbReference type="Gene3D" id="2.120.10.30">
    <property type="entry name" value="TolB, C-terminal domain"/>
    <property type="match status" value="1"/>
</dbReference>
<dbReference type="SUPFAM" id="SSF46626">
    <property type="entry name" value="Cytochrome c"/>
    <property type="match status" value="1"/>
</dbReference>
<feature type="domain" description="Cytochrome c" evidence="9">
    <location>
        <begin position="62"/>
        <end position="199"/>
    </location>
</feature>
<dbReference type="Proteomes" id="UP000318878">
    <property type="component" value="Unassembled WGS sequence"/>
</dbReference>
<dbReference type="PROSITE" id="PS00196">
    <property type="entry name" value="COPPER_BLUE"/>
    <property type="match status" value="1"/>
</dbReference>
<dbReference type="InterPro" id="IPR046476">
    <property type="entry name" value="DUF6797"/>
</dbReference>
<dbReference type="InterPro" id="IPR036909">
    <property type="entry name" value="Cyt_c-like_dom_sf"/>
</dbReference>
<dbReference type="Pfam" id="PF00127">
    <property type="entry name" value="Copper-bind"/>
    <property type="match status" value="1"/>
</dbReference>
<protein>
    <submittedName>
        <fullName evidence="10">Auracyanin-A</fullName>
    </submittedName>
</protein>
<dbReference type="GO" id="GO:0009055">
    <property type="term" value="F:electron transfer activity"/>
    <property type="evidence" value="ECO:0007669"/>
    <property type="project" value="InterPro"/>
</dbReference>
<dbReference type="GO" id="GO:0020037">
    <property type="term" value="F:heme binding"/>
    <property type="evidence" value="ECO:0007669"/>
    <property type="project" value="InterPro"/>
</dbReference>